<name>A0A2P2NBC6_RHIMU</name>
<proteinExistence type="predicted"/>
<organism evidence="1">
    <name type="scientific">Rhizophora mucronata</name>
    <name type="common">Asiatic mangrove</name>
    <dbReference type="NCBI Taxonomy" id="61149"/>
    <lineage>
        <taxon>Eukaryota</taxon>
        <taxon>Viridiplantae</taxon>
        <taxon>Streptophyta</taxon>
        <taxon>Embryophyta</taxon>
        <taxon>Tracheophyta</taxon>
        <taxon>Spermatophyta</taxon>
        <taxon>Magnoliopsida</taxon>
        <taxon>eudicotyledons</taxon>
        <taxon>Gunneridae</taxon>
        <taxon>Pentapetalae</taxon>
        <taxon>rosids</taxon>
        <taxon>fabids</taxon>
        <taxon>Malpighiales</taxon>
        <taxon>Rhizophoraceae</taxon>
        <taxon>Rhizophora</taxon>
    </lineage>
</organism>
<accession>A0A2P2NBC6</accession>
<dbReference type="AlphaFoldDB" id="A0A2P2NBC6"/>
<protein>
    <submittedName>
        <fullName evidence="1">Uncharacterized protein</fullName>
    </submittedName>
</protein>
<evidence type="ECO:0000313" key="1">
    <source>
        <dbReference type="EMBL" id="MBX39773.1"/>
    </source>
</evidence>
<reference evidence="1" key="1">
    <citation type="submission" date="2018-02" db="EMBL/GenBank/DDBJ databases">
        <title>Rhizophora mucronata_Transcriptome.</title>
        <authorList>
            <person name="Meera S.P."/>
            <person name="Sreeshan A."/>
            <person name="Augustine A."/>
        </authorList>
    </citation>
    <scope>NUCLEOTIDE SEQUENCE</scope>
    <source>
        <tissue evidence="1">Leaf</tissue>
    </source>
</reference>
<sequence length="38" mass="4279">MRGMCPWMTNKSWAHVIAQRLLSLLLKNLLSVNLGVAL</sequence>
<dbReference type="EMBL" id="GGEC01059289">
    <property type="protein sequence ID" value="MBX39773.1"/>
    <property type="molecule type" value="Transcribed_RNA"/>
</dbReference>